<comment type="caution">
    <text evidence="2">The sequence shown here is derived from an EMBL/GenBank/DDBJ whole genome shotgun (WGS) entry which is preliminary data.</text>
</comment>
<proteinExistence type="predicted"/>
<organism evidence="2 3">
    <name type="scientific">Parelaphostrongylus tenuis</name>
    <name type="common">Meningeal worm</name>
    <dbReference type="NCBI Taxonomy" id="148309"/>
    <lineage>
        <taxon>Eukaryota</taxon>
        <taxon>Metazoa</taxon>
        <taxon>Ecdysozoa</taxon>
        <taxon>Nematoda</taxon>
        <taxon>Chromadorea</taxon>
        <taxon>Rhabditida</taxon>
        <taxon>Rhabditina</taxon>
        <taxon>Rhabditomorpha</taxon>
        <taxon>Strongyloidea</taxon>
        <taxon>Metastrongylidae</taxon>
        <taxon>Parelaphostrongylus</taxon>
    </lineage>
</organism>
<dbReference type="EMBL" id="JAHQIW010005654">
    <property type="protein sequence ID" value="KAJ1366773.1"/>
    <property type="molecule type" value="Genomic_DNA"/>
</dbReference>
<dbReference type="InterPro" id="IPR016186">
    <property type="entry name" value="C-type_lectin-like/link_sf"/>
</dbReference>
<evidence type="ECO:0000313" key="2">
    <source>
        <dbReference type="EMBL" id="KAJ1366773.1"/>
    </source>
</evidence>
<dbReference type="AlphaFoldDB" id="A0AAD5WE74"/>
<sequence>MLTTFPYNGTLIKYRKSFIERMMIPKTVLLRMLSSYTNGSHLRLLLRHPPQNRVAATVAQVHEPIHLRPLLKKLQCPAGFKRIETSCYYIVKELMEFDQAASNCDGMDAHMFVPQDINEWHEVIALAPSYAWTWTGIVKKGFSQDPEWNGVANSMDISTLPWLVKPYTPFGNGWTELSQCAAYYNTGTESLNYVYYYLCGLSFYSICEANPNTTD</sequence>
<evidence type="ECO:0000259" key="1">
    <source>
        <dbReference type="PROSITE" id="PS50041"/>
    </source>
</evidence>
<name>A0AAD5WE74_PARTN</name>
<reference evidence="2" key="1">
    <citation type="submission" date="2021-06" db="EMBL/GenBank/DDBJ databases">
        <title>Parelaphostrongylus tenuis whole genome reference sequence.</title>
        <authorList>
            <person name="Garwood T.J."/>
            <person name="Larsen P.A."/>
            <person name="Fountain-Jones N.M."/>
            <person name="Garbe J.R."/>
            <person name="Macchietto M.G."/>
            <person name="Kania S.A."/>
            <person name="Gerhold R.W."/>
            <person name="Richards J.E."/>
            <person name="Wolf T.M."/>
        </authorList>
    </citation>
    <scope>NUCLEOTIDE SEQUENCE</scope>
    <source>
        <strain evidence="2">MNPRO001-30</strain>
        <tissue evidence="2">Meninges</tissue>
    </source>
</reference>
<dbReference type="Proteomes" id="UP001196413">
    <property type="component" value="Unassembled WGS sequence"/>
</dbReference>
<dbReference type="InterPro" id="IPR001304">
    <property type="entry name" value="C-type_lectin-like"/>
</dbReference>
<feature type="domain" description="C-type lectin" evidence="1">
    <location>
        <begin position="83"/>
        <end position="208"/>
    </location>
</feature>
<dbReference type="Gene3D" id="3.10.100.10">
    <property type="entry name" value="Mannose-Binding Protein A, subunit A"/>
    <property type="match status" value="1"/>
</dbReference>
<evidence type="ECO:0000313" key="3">
    <source>
        <dbReference type="Proteomes" id="UP001196413"/>
    </source>
</evidence>
<accession>A0AAD5WE74</accession>
<dbReference type="InterPro" id="IPR016187">
    <property type="entry name" value="CTDL_fold"/>
</dbReference>
<dbReference type="CDD" id="cd00037">
    <property type="entry name" value="CLECT"/>
    <property type="match status" value="1"/>
</dbReference>
<dbReference type="SMART" id="SM00034">
    <property type="entry name" value="CLECT"/>
    <property type="match status" value="1"/>
</dbReference>
<dbReference type="Pfam" id="PF00059">
    <property type="entry name" value="Lectin_C"/>
    <property type="match status" value="1"/>
</dbReference>
<dbReference type="SUPFAM" id="SSF56436">
    <property type="entry name" value="C-type lectin-like"/>
    <property type="match status" value="1"/>
</dbReference>
<dbReference type="PROSITE" id="PS50041">
    <property type="entry name" value="C_TYPE_LECTIN_2"/>
    <property type="match status" value="1"/>
</dbReference>
<gene>
    <name evidence="2" type="primary">CLEC-87_2</name>
    <name evidence="2" type="ORF">KIN20_027532</name>
</gene>
<keyword evidence="3" id="KW-1185">Reference proteome</keyword>
<protein>
    <submittedName>
        <fullName evidence="2">Carbohydrate binding</fullName>
    </submittedName>
</protein>